<dbReference type="InterPro" id="IPR023535">
    <property type="entry name" value="TC-AMP_synthase"/>
</dbReference>
<dbReference type="PROSITE" id="PS51163">
    <property type="entry name" value="YRDC"/>
    <property type="match status" value="1"/>
</dbReference>
<gene>
    <name evidence="9" type="primary">tsaC</name>
    <name evidence="12" type="ORF">GTW09_07855</name>
</gene>
<dbReference type="GO" id="GO:0005737">
    <property type="term" value="C:cytoplasm"/>
    <property type="evidence" value="ECO:0007669"/>
    <property type="project" value="UniProtKB-SubCell"/>
</dbReference>
<dbReference type="EC" id="2.7.7.87" evidence="9"/>
<feature type="domain" description="YrdC-like" evidence="11">
    <location>
        <begin position="19"/>
        <end position="201"/>
    </location>
</feature>
<evidence type="ECO:0000256" key="2">
    <source>
        <dbReference type="ARBA" id="ARBA00022490"/>
    </source>
</evidence>
<dbReference type="InterPro" id="IPR050156">
    <property type="entry name" value="TC-AMP_synthase_SUA5"/>
</dbReference>
<feature type="compositionally biased region" description="Basic and acidic residues" evidence="10">
    <location>
        <begin position="188"/>
        <end position="201"/>
    </location>
</feature>
<dbReference type="EMBL" id="JAAAWP010000003">
    <property type="protein sequence ID" value="NDW21431.1"/>
    <property type="molecule type" value="Genomic_DNA"/>
</dbReference>
<dbReference type="SUPFAM" id="SSF55821">
    <property type="entry name" value="YrdC/RibB"/>
    <property type="match status" value="1"/>
</dbReference>
<keyword evidence="6 9" id="KW-0547">Nucleotide-binding</keyword>
<evidence type="ECO:0000256" key="7">
    <source>
        <dbReference type="ARBA" id="ARBA00022840"/>
    </source>
</evidence>
<organism evidence="12 13">
    <name type="scientific">Alteromonas hispanica</name>
    <dbReference type="NCBI Taxonomy" id="315421"/>
    <lineage>
        <taxon>Bacteria</taxon>
        <taxon>Pseudomonadati</taxon>
        <taxon>Pseudomonadota</taxon>
        <taxon>Gammaproteobacteria</taxon>
        <taxon>Alteromonadales</taxon>
        <taxon>Alteromonadaceae</taxon>
        <taxon>Alteromonas/Salinimonas group</taxon>
        <taxon>Alteromonas</taxon>
    </lineage>
</organism>
<comment type="similarity">
    <text evidence="9">Belongs to the SUA5 family. TsaC subfamily.</text>
</comment>
<reference evidence="12 13" key="1">
    <citation type="submission" date="2020-01" db="EMBL/GenBank/DDBJ databases">
        <title>Genomes of bacteria type strains.</title>
        <authorList>
            <person name="Chen J."/>
            <person name="Zhu S."/>
            <person name="Yang J."/>
        </authorList>
    </citation>
    <scope>NUCLEOTIDE SEQUENCE [LARGE SCALE GENOMIC DNA]</scope>
    <source>
        <strain evidence="12 13">LMG 22958</strain>
    </source>
</reference>
<evidence type="ECO:0000256" key="9">
    <source>
        <dbReference type="HAMAP-Rule" id="MF_01852"/>
    </source>
</evidence>
<dbReference type="HAMAP" id="MF_01852">
    <property type="entry name" value="TsaC"/>
    <property type="match status" value="1"/>
</dbReference>
<feature type="region of interest" description="Disordered" evidence="10">
    <location>
        <begin position="182"/>
        <end position="201"/>
    </location>
</feature>
<protein>
    <recommendedName>
        <fullName evidence="9">Threonylcarbamoyl-AMP synthase</fullName>
        <shortName evidence="9">TC-AMP synthase</shortName>
        <ecNumber evidence="9">2.7.7.87</ecNumber>
    </recommendedName>
    <alternativeName>
        <fullName evidence="9">L-threonylcarbamoyladenylate synthase</fullName>
    </alternativeName>
    <alternativeName>
        <fullName evidence="9">t(6)A37 threonylcarbamoyladenosine biosynthesis protein TsaC</fullName>
    </alternativeName>
    <alternativeName>
        <fullName evidence="9">tRNA threonylcarbamoyladenosine biosynthesis protein TsaC</fullName>
    </alternativeName>
</protein>
<keyword evidence="2 9" id="KW-0963">Cytoplasm</keyword>
<dbReference type="RefSeq" id="WP_071978155.1">
    <property type="nucleotide sequence ID" value="NZ_JAAAWP010000003.1"/>
</dbReference>
<evidence type="ECO:0000313" key="12">
    <source>
        <dbReference type="EMBL" id="NDW21431.1"/>
    </source>
</evidence>
<sequence length="201" mass="21516">MSDTQNGSVDIYSPDDEGAASSDPIVEAFHAGKLLVYPTEAVMGIGCDPDNKAAVDFLLKTKQRPVEKGVILIAANYSQLLPYVDDEAVPQHRRTDIFSSWPGAITWLLPKSKTAPEWLTGSHDKIAVRVTNHAVVTGLCNKLGKPIVSTSANLAGQPPARSIEEARDIFGNSVTYVDGEVGGNDKPSTIRDGDTGEIIRS</sequence>
<evidence type="ECO:0000256" key="3">
    <source>
        <dbReference type="ARBA" id="ARBA00022679"/>
    </source>
</evidence>
<keyword evidence="3 9" id="KW-0808">Transferase</keyword>
<dbReference type="GO" id="GO:0061710">
    <property type="term" value="F:L-threonylcarbamoyladenylate synthase"/>
    <property type="evidence" value="ECO:0007669"/>
    <property type="project" value="UniProtKB-EC"/>
</dbReference>
<evidence type="ECO:0000256" key="6">
    <source>
        <dbReference type="ARBA" id="ARBA00022741"/>
    </source>
</evidence>
<keyword evidence="4 9" id="KW-0819">tRNA processing</keyword>
<proteinExistence type="inferred from homology"/>
<dbReference type="InterPro" id="IPR017945">
    <property type="entry name" value="DHBP_synth_RibB-like_a/b_dom"/>
</dbReference>
<comment type="function">
    <text evidence="9">Required for the formation of a threonylcarbamoyl group on adenosine at position 37 (t(6)A37) in tRNAs that read codons beginning with adenine. Catalyzes the conversion of L-threonine, HCO(3)(-)/CO(2) and ATP to give threonylcarbamoyl-AMP (TC-AMP) as the acyladenylate intermediate, with the release of diphosphate.</text>
</comment>
<dbReference type="Proteomes" id="UP000478837">
    <property type="component" value="Unassembled WGS sequence"/>
</dbReference>
<evidence type="ECO:0000256" key="1">
    <source>
        <dbReference type="ARBA" id="ARBA00004496"/>
    </source>
</evidence>
<dbReference type="GO" id="GO:0003725">
    <property type="term" value="F:double-stranded RNA binding"/>
    <property type="evidence" value="ECO:0007669"/>
    <property type="project" value="InterPro"/>
</dbReference>
<evidence type="ECO:0000313" key="13">
    <source>
        <dbReference type="Proteomes" id="UP000478837"/>
    </source>
</evidence>
<dbReference type="FunFam" id="3.90.870.10:FF:000004">
    <property type="entry name" value="Threonylcarbamoyl-AMP synthase"/>
    <property type="match status" value="1"/>
</dbReference>
<dbReference type="GO" id="GO:0005524">
    <property type="term" value="F:ATP binding"/>
    <property type="evidence" value="ECO:0007669"/>
    <property type="project" value="UniProtKB-UniRule"/>
</dbReference>
<accession>A0A6L9MUC0</accession>
<keyword evidence="7 9" id="KW-0067">ATP-binding</keyword>
<keyword evidence="13" id="KW-1185">Reference proteome</keyword>
<keyword evidence="5 9" id="KW-0548">Nucleotidyltransferase</keyword>
<name>A0A6L9MUC0_9ALTE</name>
<dbReference type="Gene3D" id="3.90.870.10">
    <property type="entry name" value="DHBP synthase"/>
    <property type="match status" value="1"/>
</dbReference>
<evidence type="ECO:0000256" key="4">
    <source>
        <dbReference type="ARBA" id="ARBA00022694"/>
    </source>
</evidence>
<evidence type="ECO:0000256" key="10">
    <source>
        <dbReference type="SAM" id="MobiDB-lite"/>
    </source>
</evidence>
<comment type="catalytic activity">
    <reaction evidence="8 9">
        <text>L-threonine + hydrogencarbonate + ATP = L-threonylcarbamoyladenylate + diphosphate + H2O</text>
        <dbReference type="Rhea" id="RHEA:36407"/>
        <dbReference type="ChEBI" id="CHEBI:15377"/>
        <dbReference type="ChEBI" id="CHEBI:17544"/>
        <dbReference type="ChEBI" id="CHEBI:30616"/>
        <dbReference type="ChEBI" id="CHEBI:33019"/>
        <dbReference type="ChEBI" id="CHEBI:57926"/>
        <dbReference type="ChEBI" id="CHEBI:73682"/>
        <dbReference type="EC" id="2.7.7.87"/>
    </reaction>
</comment>
<comment type="caution">
    <text evidence="12">The sequence shown here is derived from an EMBL/GenBank/DDBJ whole genome shotgun (WGS) entry which is preliminary data.</text>
</comment>
<dbReference type="PANTHER" id="PTHR17490:SF18">
    <property type="entry name" value="THREONYLCARBAMOYL-AMP SYNTHASE"/>
    <property type="match status" value="1"/>
</dbReference>
<dbReference type="GO" id="GO:0006450">
    <property type="term" value="P:regulation of translational fidelity"/>
    <property type="evidence" value="ECO:0007669"/>
    <property type="project" value="TreeGrafter"/>
</dbReference>
<dbReference type="GO" id="GO:0002949">
    <property type="term" value="P:tRNA threonylcarbamoyladenosine modification"/>
    <property type="evidence" value="ECO:0007669"/>
    <property type="project" value="UniProtKB-UniRule"/>
</dbReference>
<dbReference type="Pfam" id="PF01300">
    <property type="entry name" value="Sua5_yciO_yrdC"/>
    <property type="match status" value="1"/>
</dbReference>
<dbReference type="AlphaFoldDB" id="A0A6L9MUC0"/>
<dbReference type="PANTHER" id="PTHR17490">
    <property type="entry name" value="SUA5"/>
    <property type="match status" value="1"/>
</dbReference>
<comment type="subcellular location">
    <subcellularLocation>
        <location evidence="1 9">Cytoplasm</location>
    </subcellularLocation>
</comment>
<evidence type="ECO:0000256" key="8">
    <source>
        <dbReference type="ARBA" id="ARBA00048366"/>
    </source>
</evidence>
<evidence type="ECO:0000259" key="11">
    <source>
        <dbReference type="PROSITE" id="PS51163"/>
    </source>
</evidence>
<evidence type="ECO:0000256" key="5">
    <source>
        <dbReference type="ARBA" id="ARBA00022695"/>
    </source>
</evidence>
<dbReference type="InterPro" id="IPR006070">
    <property type="entry name" value="Sua5-like_dom"/>
</dbReference>
<dbReference type="GO" id="GO:0000049">
    <property type="term" value="F:tRNA binding"/>
    <property type="evidence" value="ECO:0007669"/>
    <property type="project" value="TreeGrafter"/>
</dbReference>